<dbReference type="AlphaFoldDB" id="M1CGE4"/>
<dbReference type="eggNOG" id="KOG1906">
    <property type="taxonomic scope" value="Eukaryota"/>
</dbReference>
<keyword evidence="2" id="KW-1185">Reference proteome</keyword>
<reference evidence="2" key="1">
    <citation type="journal article" date="2011" name="Nature">
        <title>Genome sequence and analysis of the tuber crop potato.</title>
        <authorList>
            <consortium name="The Potato Genome Sequencing Consortium"/>
        </authorList>
    </citation>
    <scope>NUCLEOTIDE SEQUENCE [LARGE SCALE GENOMIC DNA]</scope>
    <source>
        <strain evidence="2">cv. DM1-3 516 R44</strain>
    </source>
</reference>
<evidence type="ECO:0000313" key="2">
    <source>
        <dbReference type="Proteomes" id="UP000011115"/>
    </source>
</evidence>
<dbReference type="Gramene" id="PGSC0003DMT400066926">
    <property type="protein sequence ID" value="PGSC0003DMT400066926"/>
    <property type="gene ID" value="PGSC0003DMG401026018"/>
</dbReference>
<organism evidence="1 2">
    <name type="scientific">Solanum tuberosum</name>
    <name type="common">Potato</name>
    <dbReference type="NCBI Taxonomy" id="4113"/>
    <lineage>
        <taxon>Eukaryota</taxon>
        <taxon>Viridiplantae</taxon>
        <taxon>Streptophyta</taxon>
        <taxon>Embryophyta</taxon>
        <taxon>Tracheophyta</taxon>
        <taxon>Spermatophyta</taxon>
        <taxon>Magnoliopsida</taxon>
        <taxon>eudicotyledons</taxon>
        <taxon>Gunneridae</taxon>
        <taxon>Pentapetalae</taxon>
        <taxon>asterids</taxon>
        <taxon>lamiids</taxon>
        <taxon>Solanales</taxon>
        <taxon>Solanaceae</taxon>
        <taxon>Solanoideae</taxon>
        <taxon>Solaneae</taxon>
        <taxon>Solanum</taxon>
    </lineage>
</organism>
<dbReference type="Proteomes" id="UP000011115">
    <property type="component" value="Unassembled WGS sequence"/>
</dbReference>
<dbReference type="HOGENOM" id="CLU_1285237_0_0_1"/>
<dbReference type="OMA" id="WIAILLQ"/>
<reference evidence="1" key="2">
    <citation type="submission" date="2015-06" db="UniProtKB">
        <authorList>
            <consortium name="EnsemblPlants"/>
        </authorList>
    </citation>
    <scope>IDENTIFICATION</scope>
    <source>
        <strain evidence="1">DM1-3 516 R44</strain>
    </source>
</reference>
<protein>
    <submittedName>
        <fullName evidence="1">Nucleotidyltransferase</fullName>
    </submittedName>
</protein>
<dbReference type="InParanoid" id="M1CGE4"/>
<name>M1CGE4_SOLTU</name>
<dbReference type="STRING" id="4113.M1CGE4"/>
<proteinExistence type="predicted"/>
<evidence type="ECO:0000313" key="1">
    <source>
        <dbReference type="EnsemblPlants" id="PGSC0003DMT400066926"/>
    </source>
</evidence>
<dbReference type="EnsemblPlants" id="PGSC0003DMT400066926">
    <property type="protein sequence ID" value="PGSC0003DMT400066926"/>
    <property type="gene ID" value="PGSC0003DMG401026018"/>
</dbReference>
<accession>M1CGE4</accession>
<dbReference type="PaxDb" id="4113-PGSC0003DMT400066926"/>
<sequence length="215" mass="23834">MLGKLQSNGHGFFFILPDMPSDGSDLPSICFRKSHGLLARVAESNESERRVRQSVRIFSSKEGEGENGVSGLLDFVDSLTVSEEFVGNVDTFVNAMDGVTNGKFLRGEESGLSSEWVELGWLKEKGYYSIEAFAANRLEVALRLAWLNHNNGKKRGVKLKDKVNSVGVGANAFWRKKGCVDWWGKLDEATRVKVLRNGLGKAAKSLVLLYVERFS</sequence>